<protein>
    <submittedName>
        <fullName evidence="1">MTH865 family protein</fullName>
    </submittedName>
</protein>
<dbReference type="Pfam" id="PF07747">
    <property type="entry name" value="MTH865"/>
    <property type="match status" value="1"/>
</dbReference>
<dbReference type="HOGENOM" id="CLU_193458_0_0_2"/>
<dbReference type="GeneID" id="14653185"/>
<dbReference type="eggNOG" id="arCOG02797">
    <property type="taxonomic scope" value="Archaea"/>
</dbReference>
<dbReference type="EMBL" id="HF582854">
    <property type="protein sequence ID" value="CCQ36401.1"/>
    <property type="molecule type" value="Genomic_DNA"/>
</dbReference>
<keyword evidence="2" id="KW-1185">Reference proteome</keyword>
<dbReference type="SUPFAM" id="SSF69025">
    <property type="entry name" value="Hypothetical protein MTH865"/>
    <property type="match status" value="1"/>
</dbReference>
<accession>M1XQJ1</accession>
<proteinExistence type="predicted"/>
<evidence type="ECO:0000313" key="1">
    <source>
        <dbReference type="EMBL" id="CCQ36401.1"/>
    </source>
</evidence>
<dbReference type="RefSeq" id="WP_015409201.1">
    <property type="nucleotide sequence ID" value="NC_020388.1"/>
</dbReference>
<gene>
    <name evidence="1" type="ordered locus">Nmlp_2229</name>
</gene>
<reference evidence="1 2" key="1">
    <citation type="journal article" date="2013" name="Genome Announc.">
        <title>Genome of the haloarchaeon Natronomonas moolapensis, a neutrophilic member of a previously haloalkaliphilic genus.</title>
        <authorList>
            <person name="Dyall-Smith M.L."/>
            <person name="Pfeiffer F."/>
            <person name="Oberwinkler T."/>
            <person name="Klee K."/>
            <person name="Rampp M."/>
            <person name="Palm P."/>
            <person name="Gross K."/>
            <person name="Schuster S.C."/>
            <person name="Oesterhelt D."/>
        </authorList>
    </citation>
    <scope>NUCLEOTIDE SEQUENCE [LARGE SCALE GENOMIC DNA]</scope>
    <source>
        <strain evidence="2">DSM 18674 / JCM 14361 / 8.8.11</strain>
    </source>
</reference>
<dbReference type="Gene3D" id="1.10.238.80">
    <property type="entry name" value="MTH865-like"/>
    <property type="match status" value="1"/>
</dbReference>
<dbReference type="InterPro" id="IPR036825">
    <property type="entry name" value="MTH865-like_sf"/>
</dbReference>
<dbReference type="OrthoDB" id="335595at2157"/>
<evidence type="ECO:0000313" key="2">
    <source>
        <dbReference type="Proteomes" id="UP000011867"/>
    </source>
</evidence>
<organism evidence="1 2">
    <name type="scientific">Natronomonas moolapensis (strain DSM 18674 / CECT 7526 / JCM 14361 / 8.8.11)</name>
    <dbReference type="NCBI Taxonomy" id="268739"/>
    <lineage>
        <taxon>Archaea</taxon>
        <taxon>Methanobacteriati</taxon>
        <taxon>Methanobacteriota</taxon>
        <taxon>Stenosarchaea group</taxon>
        <taxon>Halobacteria</taxon>
        <taxon>Halobacteriales</taxon>
        <taxon>Natronomonadaceae</taxon>
        <taxon>Natronomonas</taxon>
    </lineage>
</organism>
<name>M1XQJ1_NATM8</name>
<dbReference type="AlphaFoldDB" id="M1XQJ1"/>
<dbReference type="KEGG" id="nmo:Nmlp_2229"/>
<sequence length="84" mass="9327">MADKAELRRQFTEAFEGAEFPVEGPMDLVPALPEGPGTTFESDEFSMTAMELNAKSGDQQSFPYESVEELVDDLMEGLESKDLF</sequence>
<dbReference type="InterPro" id="IPR024093">
    <property type="entry name" value="Uncharacterised_MTH865"/>
</dbReference>
<dbReference type="Proteomes" id="UP000011867">
    <property type="component" value="Chromosome"/>
</dbReference>
<dbReference type="STRING" id="268739.Nmlp_2229"/>